<accession>A0A0F8YFX2</accession>
<name>A0A0F8YFX2_9ZZZZ</name>
<organism evidence="1">
    <name type="scientific">marine sediment metagenome</name>
    <dbReference type="NCBI Taxonomy" id="412755"/>
    <lineage>
        <taxon>unclassified sequences</taxon>
        <taxon>metagenomes</taxon>
        <taxon>ecological metagenomes</taxon>
    </lineage>
</organism>
<dbReference type="AlphaFoldDB" id="A0A0F8YFX2"/>
<protein>
    <submittedName>
        <fullName evidence="1">Uncharacterized protein</fullName>
    </submittedName>
</protein>
<comment type="caution">
    <text evidence="1">The sequence shown here is derived from an EMBL/GenBank/DDBJ whole genome shotgun (WGS) entry which is preliminary data.</text>
</comment>
<sequence>MADNDNQPETKIVSVTGKRCEVDTQSWYEYKWKEQQETPRRLEDAAKFLSGTISICLAPFFAVQERP</sequence>
<reference evidence="1" key="1">
    <citation type="journal article" date="2015" name="Nature">
        <title>Complex archaea that bridge the gap between prokaryotes and eukaryotes.</title>
        <authorList>
            <person name="Spang A."/>
            <person name="Saw J.H."/>
            <person name="Jorgensen S.L."/>
            <person name="Zaremba-Niedzwiedzka K."/>
            <person name="Martijn J."/>
            <person name="Lind A.E."/>
            <person name="van Eijk R."/>
            <person name="Schleper C."/>
            <person name="Guy L."/>
            <person name="Ettema T.J."/>
        </authorList>
    </citation>
    <scope>NUCLEOTIDE SEQUENCE</scope>
</reference>
<evidence type="ECO:0000313" key="1">
    <source>
        <dbReference type="EMBL" id="KKK53079.1"/>
    </source>
</evidence>
<proteinExistence type="predicted"/>
<dbReference type="EMBL" id="LAZR01066687">
    <property type="protein sequence ID" value="KKK53079.1"/>
    <property type="molecule type" value="Genomic_DNA"/>
</dbReference>
<gene>
    <name evidence="1" type="ORF">LCGC14_3098370</name>
</gene>